<dbReference type="AlphaFoldDB" id="A0A644TWM1"/>
<sequence>MLLKLDSINSYYGKSHILYDVSIQVDRGESVALLGRNGAGKTTTMNSIIGLVTPKSGSIQFNGKELVGLKPDQIVRQGISLVPDTRRIFPNLTVLENLKISERKTADSNWTIANMWELFPELHRLRASRGRELSGGEQQMLAVARSLVGNHKILLLDEPFEGLAPIIVKRIAKTLIEIQKTGISLIIVEQNFRMALEIATRCYVMNLGRIAFEGPSNAITENPGLQKKLLAV</sequence>
<dbReference type="PROSITE" id="PS50893">
    <property type="entry name" value="ABC_TRANSPORTER_2"/>
    <property type="match status" value="1"/>
</dbReference>
<dbReference type="GO" id="GO:0015658">
    <property type="term" value="F:branched-chain amino acid transmembrane transporter activity"/>
    <property type="evidence" value="ECO:0007669"/>
    <property type="project" value="TreeGrafter"/>
</dbReference>
<dbReference type="Gene3D" id="3.40.50.300">
    <property type="entry name" value="P-loop containing nucleotide triphosphate hydrolases"/>
    <property type="match status" value="1"/>
</dbReference>
<dbReference type="Pfam" id="PF00005">
    <property type="entry name" value="ABC_tran"/>
    <property type="match status" value="1"/>
</dbReference>
<dbReference type="SMART" id="SM00382">
    <property type="entry name" value="AAA"/>
    <property type="match status" value="1"/>
</dbReference>
<evidence type="ECO:0000256" key="5">
    <source>
        <dbReference type="ARBA" id="ARBA00022970"/>
    </source>
</evidence>
<name>A0A644TWM1_9ZZZZ</name>
<dbReference type="GO" id="GO:0016887">
    <property type="term" value="F:ATP hydrolysis activity"/>
    <property type="evidence" value="ECO:0007669"/>
    <property type="project" value="InterPro"/>
</dbReference>
<keyword evidence="4 7" id="KW-0067">ATP-binding</keyword>
<comment type="similarity">
    <text evidence="1">Belongs to the ABC transporter superfamily.</text>
</comment>
<accession>A0A644TWM1</accession>
<dbReference type="PROSITE" id="PS00211">
    <property type="entry name" value="ABC_TRANSPORTER_1"/>
    <property type="match status" value="1"/>
</dbReference>
<dbReference type="PANTHER" id="PTHR43820:SF2">
    <property type="entry name" value="ABC TRANSPORTER ATP-BINDING PROTEIN"/>
    <property type="match status" value="1"/>
</dbReference>
<evidence type="ECO:0000259" key="6">
    <source>
        <dbReference type="PROSITE" id="PS50893"/>
    </source>
</evidence>
<protein>
    <submittedName>
        <fullName evidence="7">High-affinity branched-chain amino acid transport ATP-binding protein LivF</fullName>
    </submittedName>
</protein>
<feature type="domain" description="ABC transporter" evidence="6">
    <location>
        <begin position="3"/>
        <end position="232"/>
    </location>
</feature>
<dbReference type="PANTHER" id="PTHR43820">
    <property type="entry name" value="HIGH-AFFINITY BRANCHED-CHAIN AMINO ACID TRANSPORT ATP-BINDING PROTEIN LIVF"/>
    <property type="match status" value="1"/>
</dbReference>
<comment type="caution">
    <text evidence="7">The sequence shown here is derived from an EMBL/GenBank/DDBJ whole genome shotgun (WGS) entry which is preliminary data.</text>
</comment>
<dbReference type="EMBL" id="VSSQ01000054">
    <property type="protein sequence ID" value="MPL70592.1"/>
    <property type="molecule type" value="Genomic_DNA"/>
</dbReference>
<evidence type="ECO:0000256" key="4">
    <source>
        <dbReference type="ARBA" id="ARBA00022840"/>
    </source>
</evidence>
<dbReference type="SUPFAM" id="SSF52540">
    <property type="entry name" value="P-loop containing nucleoside triphosphate hydrolases"/>
    <property type="match status" value="1"/>
</dbReference>
<gene>
    <name evidence="7" type="primary">livF_12</name>
    <name evidence="7" type="ORF">SDC9_16350</name>
</gene>
<evidence type="ECO:0000256" key="1">
    <source>
        <dbReference type="ARBA" id="ARBA00005417"/>
    </source>
</evidence>
<proteinExistence type="inferred from homology"/>
<evidence type="ECO:0000313" key="7">
    <source>
        <dbReference type="EMBL" id="MPL70592.1"/>
    </source>
</evidence>
<reference evidence="7" key="1">
    <citation type="submission" date="2019-08" db="EMBL/GenBank/DDBJ databases">
        <authorList>
            <person name="Kucharzyk K."/>
            <person name="Murdoch R.W."/>
            <person name="Higgins S."/>
            <person name="Loffler F."/>
        </authorList>
    </citation>
    <scope>NUCLEOTIDE SEQUENCE</scope>
</reference>
<evidence type="ECO:0000256" key="2">
    <source>
        <dbReference type="ARBA" id="ARBA00022448"/>
    </source>
</evidence>
<dbReference type="GO" id="GO:0005524">
    <property type="term" value="F:ATP binding"/>
    <property type="evidence" value="ECO:0007669"/>
    <property type="project" value="UniProtKB-KW"/>
</dbReference>
<dbReference type="InterPro" id="IPR052156">
    <property type="entry name" value="BCAA_Transport_ATP-bd_LivF"/>
</dbReference>
<keyword evidence="5" id="KW-0029">Amino-acid transport</keyword>
<evidence type="ECO:0000256" key="3">
    <source>
        <dbReference type="ARBA" id="ARBA00022741"/>
    </source>
</evidence>
<dbReference type="InterPro" id="IPR017871">
    <property type="entry name" value="ABC_transporter-like_CS"/>
</dbReference>
<keyword evidence="3" id="KW-0547">Nucleotide-binding</keyword>
<keyword evidence="2" id="KW-0813">Transport</keyword>
<dbReference type="InterPro" id="IPR027417">
    <property type="entry name" value="P-loop_NTPase"/>
</dbReference>
<dbReference type="InterPro" id="IPR003439">
    <property type="entry name" value="ABC_transporter-like_ATP-bd"/>
</dbReference>
<dbReference type="GO" id="GO:0015807">
    <property type="term" value="P:L-amino acid transport"/>
    <property type="evidence" value="ECO:0007669"/>
    <property type="project" value="TreeGrafter"/>
</dbReference>
<dbReference type="CDD" id="cd03224">
    <property type="entry name" value="ABC_TM1139_LivF_branched"/>
    <property type="match status" value="1"/>
</dbReference>
<dbReference type="InterPro" id="IPR003593">
    <property type="entry name" value="AAA+_ATPase"/>
</dbReference>
<organism evidence="7">
    <name type="scientific">bioreactor metagenome</name>
    <dbReference type="NCBI Taxonomy" id="1076179"/>
    <lineage>
        <taxon>unclassified sequences</taxon>
        <taxon>metagenomes</taxon>
        <taxon>ecological metagenomes</taxon>
    </lineage>
</organism>